<dbReference type="GO" id="GO:0005829">
    <property type="term" value="C:cytosol"/>
    <property type="evidence" value="ECO:0007669"/>
    <property type="project" value="TreeGrafter"/>
</dbReference>
<evidence type="ECO:0000256" key="6">
    <source>
        <dbReference type="ARBA" id="ARBA00022884"/>
    </source>
</evidence>
<dbReference type="PROSITE" id="PS51194">
    <property type="entry name" value="HELICASE_CTER"/>
    <property type="match status" value="1"/>
</dbReference>
<dbReference type="CDD" id="cd00268">
    <property type="entry name" value="DEADc"/>
    <property type="match status" value="1"/>
</dbReference>
<keyword evidence="1" id="KW-0963">Cytoplasm</keyword>
<dbReference type="Gene3D" id="3.40.50.300">
    <property type="entry name" value="P-loop containing nucleotide triphosphate hydrolases"/>
    <property type="match status" value="2"/>
</dbReference>
<comment type="similarity">
    <text evidence="7 9">Belongs to the DEAD box helicase family.</text>
</comment>
<dbReference type="PROSITE" id="PS00039">
    <property type="entry name" value="DEAD_ATP_HELICASE"/>
    <property type="match status" value="1"/>
</dbReference>
<name>A0A521G512_9BACT</name>
<evidence type="ECO:0000313" key="15">
    <source>
        <dbReference type="Proteomes" id="UP000316238"/>
    </source>
</evidence>
<keyword evidence="4 9" id="KW-0347">Helicase</keyword>
<feature type="region of interest" description="Disordered" evidence="10">
    <location>
        <begin position="12"/>
        <end position="67"/>
    </location>
</feature>
<organism evidence="14 15">
    <name type="scientific">Candidatus Electronema aureum</name>
    <dbReference type="NCBI Taxonomy" id="2005002"/>
    <lineage>
        <taxon>Bacteria</taxon>
        <taxon>Pseudomonadati</taxon>
        <taxon>Thermodesulfobacteriota</taxon>
        <taxon>Desulfobulbia</taxon>
        <taxon>Desulfobulbales</taxon>
        <taxon>Desulfobulbaceae</taxon>
        <taxon>Candidatus Electronema</taxon>
    </lineage>
</organism>
<dbReference type="InterPro" id="IPR000629">
    <property type="entry name" value="RNA-helicase_DEAD-box_CS"/>
</dbReference>
<evidence type="ECO:0000256" key="1">
    <source>
        <dbReference type="ARBA" id="ARBA00022490"/>
    </source>
</evidence>
<accession>A0A521G512</accession>
<evidence type="ECO:0000256" key="8">
    <source>
        <dbReference type="PROSITE-ProRule" id="PRU00552"/>
    </source>
</evidence>
<proteinExistence type="inferred from homology"/>
<dbReference type="PROSITE" id="PS51192">
    <property type="entry name" value="HELICASE_ATP_BIND_1"/>
    <property type="match status" value="1"/>
</dbReference>
<keyword evidence="2 9" id="KW-0547">Nucleotide-binding</keyword>
<dbReference type="SMART" id="SM00487">
    <property type="entry name" value="DEXDc"/>
    <property type="match status" value="1"/>
</dbReference>
<dbReference type="InterPro" id="IPR014001">
    <property type="entry name" value="Helicase_ATP-bd"/>
</dbReference>
<keyword evidence="15" id="KW-1185">Reference proteome</keyword>
<evidence type="ECO:0000259" key="11">
    <source>
        <dbReference type="PROSITE" id="PS51192"/>
    </source>
</evidence>
<dbReference type="Pfam" id="PF00271">
    <property type="entry name" value="Helicase_C"/>
    <property type="match status" value="1"/>
</dbReference>
<evidence type="ECO:0000256" key="4">
    <source>
        <dbReference type="ARBA" id="ARBA00022806"/>
    </source>
</evidence>
<evidence type="ECO:0000256" key="9">
    <source>
        <dbReference type="RuleBase" id="RU000492"/>
    </source>
</evidence>
<keyword evidence="6" id="KW-0694">RNA-binding</keyword>
<keyword evidence="5 9" id="KW-0067">ATP-binding</keyword>
<dbReference type="PANTHER" id="PTHR47959">
    <property type="entry name" value="ATP-DEPENDENT RNA HELICASE RHLE-RELATED"/>
    <property type="match status" value="1"/>
</dbReference>
<evidence type="ECO:0000259" key="13">
    <source>
        <dbReference type="PROSITE" id="PS51195"/>
    </source>
</evidence>
<dbReference type="GO" id="GO:0005524">
    <property type="term" value="F:ATP binding"/>
    <property type="evidence" value="ECO:0007669"/>
    <property type="project" value="UniProtKB-KW"/>
</dbReference>
<evidence type="ECO:0000256" key="2">
    <source>
        <dbReference type="ARBA" id="ARBA00022741"/>
    </source>
</evidence>
<evidence type="ECO:0000256" key="3">
    <source>
        <dbReference type="ARBA" id="ARBA00022801"/>
    </source>
</evidence>
<evidence type="ECO:0000259" key="12">
    <source>
        <dbReference type="PROSITE" id="PS51194"/>
    </source>
</evidence>
<dbReference type="PANTHER" id="PTHR47959:SF10">
    <property type="entry name" value="ATP-DEPENDENT RNA HELICASE RHLB"/>
    <property type="match status" value="1"/>
</dbReference>
<dbReference type="CDD" id="cd18787">
    <property type="entry name" value="SF2_C_DEAD"/>
    <property type="match status" value="1"/>
</dbReference>
<dbReference type="HAMAP" id="MF_00661">
    <property type="entry name" value="DEAD_helicase_RhlB"/>
    <property type="match status" value="1"/>
</dbReference>
<dbReference type="GO" id="GO:0003723">
    <property type="term" value="F:RNA binding"/>
    <property type="evidence" value="ECO:0007669"/>
    <property type="project" value="UniProtKB-KW"/>
</dbReference>
<protein>
    <submittedName>
        <fullName evidence="14">ATP-dependent RNA helicase RhlB</fullName>
        <ecNumber evidence="14">3.6.4.13</ecNumber>
    </submittedName>
</protein>
<dbReference type="Proteomes" id="UP000316238">
    <property type="component" value="Unassembled WGS sequence"/>
</dbReference>
<dbReference type="InterPro" id="IPR027417">
    <property type="entry name" value="P-loop_NTPase"/>
</dbReference>
<gene>
    <name evidence="14" type="ORF">CDV28_1018</name>
</gene>
<feature type="domain" description="Helicase C-terminal" evidence="12">
    <location>
        <begin position="299"/>
        <end position="459"/>
    </location>
</feature>
<feature type="domain" description="DEAD-box RNA helicase Q" evidence="13">
    <location>
        <begin position="78"/>
        <end position="106"/>
    </location>
</feature>
<dbReference type="EC" id="3.6.4.13" evidence="14"/>
<evidence type="ECO:0000256" key="7">
    <source>
        <dbReference type="ARBA" id="ARBA00038437"/>
    </source>
</evidence>
<dbReference type="SUPFAM" id="SSF52540">
    <property type="entry name" value="P-loop containing nucleoside triphosphate hydrolases"/>
    <property type="match status" value="1"/>
</dbReference>
<evidence type="ECO:0000256" key="5">
    <source>
        <dbReference type="ARBA" id="ARBA00022840"/>
    </source>
</evidence>
<dbReference type="InterPro" id="IPR023554">
    <property type="entry name" value="RNA_helicase_ATP-dep_RhlB"/>
</dbReference>
<dbReference type="InterPro" id="IPR014014">
    <property type="entry name" value="RNA_helicase_DEAD_Q_motif"/>
</dbReference>
<dbReference type="EMBL" id="NQJD01000001">
    <property type="protein sequence ID" value="TAA76114.1"/>
    <property type="molecule type" value="Genomic_DNA"/>
</dbReference>
<dbReference type="InterPro" id="IPR001650">
    <property type="entry name" value="Helicase_C-like"/>
</dbReference>
<dbReference type="PROSITE" id="PS51195">
    <property type="entry name" value="Q_MOTIF"/>
    <property type="match status" value="1"/>
</dbReference>
<dbReference type="InterPro" id="IPR011545">
    <property type="entry name" value="DEAD/DEAH_box_helicase_dom"/>
</dbReference>
<keyword evidence="3 9" id="KW-0378">Hydrolase</keyword>
<dbReference type="InterPro" id="IPR050079">
    <property type="entry name" value="DEAD_box_RNA_helicase"/>
</dbReference>
<feature type="short sequence motif" description="Q motif" evidence="8">
    <location>
        <begin position="78"/>
        <end position="106"/>
    </location>
</feature>
<feature type="compositionally biased region" description="Polar residues" evidence="10">
    <location>
        <begin position="19"/>
        <end position="31"/>
    </location>
</feature>
<evidence type="ECO:0000256" key="10">
    <source>
        <dbReference type="SAM" id="MobiDB-lite"/>
    </source>
</evidence>
<evidence type="ECO:0000313" key="14">
    <source>
        <dbReference type="EMBL" id="TAA76114.1"/>
    </source>
</evidence>
<feature type="compositionally biased region" description="Low complexity" evidence="10">
    <location>
        <begin position="33"/>
        <end position="47"/>
    </location>
</feature>
<comment type="caution">
    <text evidence="14">The sequence shown here is derived from an EMBL/GenBank/DDBJ whole genome shotgun (WGS) entry which is preliminary data.</text>
</comment>
<feature type="domain" description="Helicase ATP-binding" evidence="11">
    <location>
        <begin position="109"/>
        <end position="288"/>
    </location>
</feature>
<reference evidence="14" key="1">
    <citation type="submission" date="2017-07" db="EMBL/GenBank/DDBJ databases">
        <title>The cable genome - Insights into the physiology and evolution of filamentous bacteria capable of sulfide oxidation via long distance electron transfer.</title>
        <authorList>
            <person name="Thorup C."/>
            <person name="Bjerg J.T."/>
            <person name="Schreiber L."/>
            <person name="Nielsen L.P."/>
            <person name="Kjeldsen K.U."/>
            <person name="Boesen T."/>
            <person name="Boggild A."/>
            <person name="Meysman F."/>
            <person name="Geelhoed J."/>
            <person name="Schramm A."/>
        </authorList>
    </citation>
    <scope>NUCLEOTIDE SEQUENCE [LARGE SCALE GENOMIC DNA]</scope>
    <source>
        <strain evidence="14">GS</strain>
    </source>
</reference>
<dbReference type="SMART" id="SM00490">
    <property type="entry name" value="HELICc"/>
    <property type="match status" value="1"/>
</dbReference>
<dbReference type="GO" id="GO:0003724">
    <property type="term" value="F:RNA helicase activity"/>
    <property type="evidence" value="ECO:0007669"/>
    <property type="project" value="UniProtKB-EC"/>
</dbReference>
<dbReference type="InterPro" id="IPR044742">
    <property type="entry name" value="DEAD/DEAH_RhlB"/>
</dbReference>
<dbReference type="Pfam" id="PF00270">
    <property type="entry name" value="DEAD"/>
    <property type="match status" value="1"/>
</dbReference>
<dbReference type="AlphaFoldDB" id="A0A521G512"/>
<sequence>MIKAFVAKVGRQLKRVWSSKVQPETAPTSKPAQEVQPQTQPTESQQQARRRRPERPQKPKQPEWSIVEYPVDPVEGRSRFHDFALPPALMHGIADLDFKYCTPIQEKALPSALEGKDIIARAGTGTGKSAVFLVALFTRLLNEKQALRKPGLPRALIIAPTRELIMQIVKDSKALAKHTSLRIVAVYGGTDYQKQAQQLAERPTDVIVATPGRLLDYVSKKIITLDQAGIMVIDEADRMLDMGFIPDVRRIISRIKPKEQRQTMLFSATVNEDVKHLVSQWCVKPVYIESDPDQVAVETVKQVIYTVTGEQKYTVLCNLIAQQSHERIMVFTNMKSEAARLHERLKRTGINAALLTGDVPQQKRMSRLERFRAEKTGVMIATDVAGRGIHIDGISHVVNYTLPEEPEDYVHRIGRTGRAGMSGIAVSFACEEGAFHLPDIEAYIGRSLPCTVPDEELLKPLRVENSTEKQS</sequence>
<dbReference type="GO" id="GO:0016787">
    <property type="term" value="F:hydrolase activity"/>
    <property type="evidence" value="ECO:0007669"/>
    <property type="project" value="UniProtKB-KW"/>
</dbReference>